<evidence type="ECO:0000256" key="1">
    <source>
        <dbReference type="SAM" id="Phobius"/>
    </source>
</evidence>
<feature type="transmembrane region" description="Helical" evidence="1">
    <location>
        <begin position="16"/>
        <end position="44"/>
    </location>
</feature>
<accession>A0ABS6VMA2</accession>
<gene>
    <name evidence="2" type="ORF">KXJ70_01490</name>
</gene>
<protein>
    <submittedName>
        <fullName evidence="2">Uncharacterized protein</fullName>
    </submittedName>
</protein>
<keyword evidence="1" id="KW-0812">Transmembrane</keyword>
<reference evidence="2" key="1">
    <citation type="submission" date="2021-07" db="EMBL/GenBank/DDBJ databases">
        <title>Zhongshania sp. CAU 1632 isolated from seawater.</title>
        <authorList>
            <person name="Kim W."/>
        </authorList>
    </citation>
    <scope>NUCLEOTIDE SEQUENCE</scope>
    <source>
        <strain evidence="2">CAU 1632</strain>
    </source>
</reference>
<organism evidence="2 3">
    <name type="scientific">Zhongshania aquimaris</name>
    <dbReference type="NCBI Taxonomy" id="2857107"/>
    <lineage>
        <taxon>Bacteria</taxon>
        <taxon>Pseudomonadati</taxon>
        <taxon>Pseudomonadota</taxon>
        <taxon>Gammaproteobacteria</taxon>
        <taxon>Cellvibrionales</taxon>
        <taxon>Spongiibacteraceae</taxon>
        <taxon>Zhongshania</taxon>
    </lineage>
</organism>
<comment type="caution">
    <text evidence="2">The sequence shown here is derived from an EMBL/GenBank/DDBJ whole genome shotgun (WGS) entry which is preliminary data.</text>
</comment>
<keyword evidence="3" id="KW-1185">Reference proteome</keyword>
<keyword evidence="1" id="KW-1133">Transmembrane helix</keyword>
<dbReference type="RefSeq" id="WP_219041690.1">
    <property type="nucleotide sequence ID" value="NZ_JAHWDQ010000001.1"/>
</dbReference>
<dbReference type="Proteomes" id="UP001166291">
    <property type="component" value="Unassembled WGS sequence"/>
</dbReference>
<proteinExistence type="predicted"/>
<sequence>MYSEMKEQRGQALPEYIVGTLVVVAVLFTPIEVFGGRAIIGVLVESFQKNYKGYEYVVSQPVDE</sequence>
<evidence type="ECO:0000313" key="3">
    <source>
        <dbReference type="Proteomes" id="UP001166291"/>
    </source>
</evidence>
<dbReference type="EMBL" id="JAHWDQ010000001">
    <property type="protein sequence ID" value="MBW2939432.1"/>
    <property type="molecule type" value="Genomic_DNA"/>
</dbReference>
<name>A0ABS6VMA2_9GAMM</name>
<evidence type="ECO:0000313" key="2">
    <source>
        <dbReference type="EMBL" id="MBW2939432.1"/>
    </source>
</evidence>
<keyword evidence="1" id="KW-0472">Membrane</keyword>